<reference evidence="1 2" key="1">
    <citation type="submission" date="2011-07" db="EMBL/GenBank/DDBJ databases">
        <authorList>
            <person name="Coyne R."/>
            <person name="Brami D."/>
            <person name="Johnson J."/>
            <person name="Hostetler J."/>
            <person name="Hannick L."/>
            <person name="Clark T."/>
            <person name="Cassidy-Hanley D."/>
            <person name="Inman J."/>
        </authorList>
    </citation>
    <scope>NUCLEOTIDE SEQUENCE [LARGE SCALE GENOMIC DNA]</scope>
    <source>
        <strain evidence="1 2">G5</strain>
    </source>
</reference>
<dbReference type="Proteomes" id="UP000008983">
    <property type="component" value="Unassembled WGS sequence"/>
</dbReference>
<accession>G0R494</accession>
<dbReference type="InParanoid" id="G0R494"/>
<proteinExistence type="predicted"/>
<evidence type="ECO:0000313" key="2">
    <source>
        <dbReference type="Proteomes" id="UP000008983"/>
    </source>
</evidence>
<dbReference type="eggNOG" id="ENOG502SMRR">
    <property type="taxonomic scope" value="Eukaryota"/>
</dbReference>
<dbReference type="OMA" id="TIREHVI"/>
<protein>
    <submittedName>
        <fullName evidence="1">Uncharacterized protein</fullName>
    </submittedName>
</protein>
<name>G0R494_ICHMU</name>
<evidence type="ECO:0000313" key="1">
    <source>
        <dbReference type="EMBL" id="EGR27705.1"/>
    </source>
</evidence>
<dbReference type="GeneID" id="14903776"/>
<gene>
    <name evidence="1" type="ORF">IMG5_190610</name>
</gene>
<dbReference type="RefSeq" id="XP_004025157.1">
    <property type="nucleotide sequence ID" value="XM_004025108.1"/>
</dbReference>
<keyword evidence="2" id="KW-1185">Reference proteome</keyword>
<dbReference type="OrthoDB" id="307537at2759"/>
<dbReference type="AlphaFoldDB" id="G0R494"/>
<dbReference type="EMBL" id="GL984330">
    <property type="protein sequence ID" value="EGR27705.1"/>
    <property type="molecule type" value="Genomic_DNA"/>
</dbReference>
<sequence length="404" mass="47404">MEDVRNVANRKIDMTDIYKYSLQFPTKNMFFRNLIPKYTYKTLSAESYLFNQRDSNLQKKSRTAVLKPLHGCNHTEGSSDEVHLLGVPLTKHQTNPTQYDSISPLLEINQPDLIFVQMDPAPYVARQRFLAHKCALKEVEDYEQNAVHIIDPTKPLDWEECVINLTILDMLQRNQAHTEFKYIDTFNTFSYPYLQEDAQKSHKKLSKPFINAINEHIIYKNYSQYPDINKTLFTGLMGKQKVLLGDMPEQLLRLILGNTVDIQEMRDLFKFLLLKMKELKQPISMRDAAYNFLPHVFNLPRDLYMTAILKEAFQACQQIVAVVGIHHMNPMIQYWEGAPSGINFSEATRIPERIRGETDEVLIENRLLWMLFQAQESGAKNTLLIHFFIQRRILQKLKKRNFRR</sequence>
<organism evidence="1 2">
    <name type="scientific">Ichthyophthirius multifiliis</name>
    <name type="common">White spot disease agent</name>
    <name type="synonym">Ich</name>
    <dbReference type="NCBI Taxonomy" id="5932"/>
    <lineage>
        <taxon>Eukaryota</taxon>
        <taxon>Sar</taxon>
        <taxon>Alveolata</taxon>
        <taxon>Ciliophora</taxon>
        <taxon>Intramacronucleata</taxon>
        <taxon>Oligohymenophorea</taxon>
        <taxon>Hymenostomatida</taxon>
        <taxon>Ophryoglenina</taxon>
        <taxon>Ichthyophthirius</taxon>
    </lineage>
</organism>